<dbReference type="EMBL" id="JQDR03006811">
    <property type="protein sequence ID" value="KAA0199625.1"/>
    <property type="molecule type" value="Genomic_DNA"/>
</dbReference>
<evidence type="ECO:0000313" key="8">
    <source>
        <dbReference type="Proteomes" id="UP000694843"/>
    </source>
</evidence>
<gene>
    <name evidence="9" type="primary">LOC108677231</name>
    <name evidence="7" type="ORF">HAZT_HAZT001013</name>
</gene>
<dbReference type="PROSITE" id="PS50082">
    <property type="entry name" value="WD_REPEATS_2"/>
    <property type="match status" value="1"/>
</dbReference>
<evidence type="ECO:0000259" key="6">
    <source>
        <dbReference type="Pfam" id="PF25171"/>
    </source>
</evidence>
<dbReference type="Pfam" id="PF25171">
    <property type="entry name" value="Beta-prop_WDR36-Utp21_1st"/>
    <property type="match status" value="1"/>
</dbReference>
<dbReference type="GO" id="GO:0006364">
    <property type="term" value="P:rRNA processing"/>
    <property type="evidence" value="ECO:0007669"/>
    <property type="project" value="InterPro"/>
</dbReference>
<dbReference type="Pfam" id="PF25168">
    <property type="entry name" value="Beta-prop_WDR36-Utp21_2nd"/>
    <property type="match status" value="1"/>
</dbReference>
<dbReference type="Gene3D" id="2.130.10.10">
    <property type="entry name" value="YVTN repeat-like/Quinoprotein amine dehydrogenase"/>
    <property type="match status" value="2"/>
</dbReference>
<reference evidence="7" key="3">
    <citation type="submission" date="2019-06" db="EMBL/GenBank/DDBJ databases">
        <authorList>
            <person name="Poynton C."/>
            <person name="Hasenbein S."/>
            <person name="Benoit J.B."/>
            <person name="Sepulveda M.S."/>
            <person name="Poelchau M.F."/>
            <person name="Murali S.C."/>
            <person name="Chen S."/>
            <person name="Glastad K.M."/>
            <person name="Werren J.H."/>
            <person name="Vineis J.H."/>
            <person name="Bowen J.L."/>
            <person name="Friedrich M."/>
            <person name="Jones J."/>
            <person name="Robertson H.M."/>
            <person name="Feyereisen R."/>
            <person name="Mechler-Hickson A."/>
            <person name="Mathers N."/>
            <person name="Lee C.E."/>
            <person name="Colbourne J.K."/>
            <person name="Biales A."/>
            <person name="Johnston J.S."/>
            <person name="Wellborn G.A."/>
            <person name="Rosendale A.J."/>
            <person name="Cridge A.G."/>
            <person name="Munoz-Torres M.C."/>
            <person name="Bain P.A."/>
            <person name="Manny A.R."/>
            <person name="Major K.M."/>
            <person name="Lambert F.N."/>
            <person name="Vulpe C.D."/>
            <person name="Tuck P."/>
            <person name="Blalock B.J."/>
            <person name="Lin Y.-Y."/>
            <person name="Smith M.E."/>
            <person name="Ochoa-Acuna H."/>
            <person name="Chen M.-J.M."/>
            <person name="Childers C.P."/>
            <person name="Qu J."/>
            <person name="Dugan S."/>
            <person name="Lee S.L."/>
            <person name="Chao H."/>
            <person name="Dinh H."/>
            <person name="Han Y."/>
            <person name="Doddapaneni H."/>
            <person name="Worley K.C."/>
            <person name="Muzny D.M."/>
            <person name="Gibbs R.A."/>
            <person name="Richards S."/>
        </authorList>
    </citation>
    <scope>NUCLEOTIDE SEQUENCE</scope>
    <source>
        <strain evidence="7">HAZT.00-mixed</strain>
        <tissue evidence="7">Whole organism</tissue>
    </source>
</reference>
<feature type="region of interest" description="Disordered" evidence="4">
    <location>
        <begin position="653"/>
        <end position="676"/>
    </location>
</feature>
<dbReference type="InterPro" id="IPR059157">
    <property type="entry name" value="WDR36-Utp21_N"/>
</dbReference>
<reference evidence="7" key="1">
    <citation type="submission" date="2014-08" db="EMBL/GenBank/DDBJ databases">
        <authorList>
            <person name="Murali S."/>
            <person name="Richards S."/>
            <person name="Bandaranaike D."/>
            <person name="Bellair M."/>
            <person name="Blankenburg K."/>
            <person name="Chao H."/>
            <person name="Dinh H."/>
            <person name="Doddapaneni H."/>
            <person name="Dugan-Rocha S."/>
            <person name="Elkadiri S."/>
            <person name="Gnanaolivu R."/>
            <person name="Hughes D."/>
            <person name="Lee S."/>
            <person name="Li M."/>
            <person name="Ming W."/>
            <person name="Munidasa M."/>
            <person name="Muniz J."/>
            <person name="Nguyen L."/>
            <person name="Osuji N."/>
            <person name="Pu L.-L."/>
            <person name="Puazo M."/>
            <person name="Skinner E."/>
            <person name="Qu C."/>
            <person name="Quiroz J."/>
            <person name="Raj R."/>
            <person name="Weissenberger G."/>
            <person name="Xin Y."/>
            <person name="Zou X."/>
            <person name="Han Y."/>
            <person name="Worley K."/>
            <person name="Muzny D."/>
            <person name="Gibbs R."/>
        </authorList>
    </citation>
    <scope>NUCLEOTIDE SEQUENCE</scope>
    <source>
        <strain evidence="7">HAZT.00-mixed</strain>
        <tissue evidence="7">Whole organism</tissue>
    </source>
</reference>
<evidence type="ECO:0000256" key="4">
    <source>
        <dbReference type="SAM" id="MobiDB-lite"/>
    </source>
</evidence>
<dbReference type="GO" id="GO:0034388">
    <property type="term" value="C:Pwp2p-containing subcomplex of 90S preribosome"/>
    <property type="evidence" value="ECO:0007669"/>
    <property type="project" value="TreeGrafter"/>
</dbReference>
<feature type="domain" description="WDR36/Utp21 N-terminal" evidence="6">
    <location>
        <begin position="38"/>
        <end position="302"/>
    </location>
</feature>
<dbReference type="PANTHER" id="PTHR22840">
    <property type="entry name" value="WD REPEAT-CONTAINING PROTEIN 36"/>
    <property type="match status" value="1"/>
</dbReference>
<dbReference type="InterPro" id="IPR001680">
    <property type="entry name" value="WD40_rpt"/>
</dbReference>
<dbReference type="InterPro" id="IPR019775">
    <property type="entry name" value="WD40_repeat_CS"/>
</dbReference>
<evidence type="ECO:0000256" key="2">
    <source>
        <dbReference type="ARBA" id="ARBA00022737"/>
    </source>
</evidence>
<dbReference type="AlphaFoldDB" id="A0A6A0H6K8"/>
<dbReference type="OrthoDB" id="10250769at2759"/>
<keyword evidence="2" id="KW-0677">Repeat</keyword>
<evidence type="ECO:0000313" key="9">
    <source>
        <dbReference type="RefSeq" id="XP_018020916.1"/>
    </source>
</evidence>
<sequence>MAPESKLFASFRAAGLVSSGRPFILRFYKVTRKTILKVPVGNAFHVYDAHRLVLRGVSDHHQSAITCLESSSSKDFSGTEGGIIYCWNPFTEIIHQLVGHTSAVHLMCSLGDILLSIDVNNNMKVWDVKQNCIYSEIEWDQETFNITAVCHPPTYLNKVLLGSIQGKLRIFNLRTSKLIYEFEGWESSVTVLEPAPAIDTVAIGLENGSIVIHNLKFDQTIMTLKQDWGKVTALCFRSDNNSILLSGTVIGHIGVWDLNERNLMSVVENAHSGPIVTLTCAKGDPFAFSNSTDNSIKSWIFDLPDGGARVHYHREGHSEPPLKVRFHGASDMAMISGGQDSSMRVFFGPKSWGLNMGMACYNKKVVRHKGLKCAEKMPPIIHFTTETTRDEAWDSIAAVHLNASEVSTWSFHRKKMNERLLKHKRFKTPELAHAMATCIDISSCGNFVFIGYNTGHVDKYNIQSGIWKHCFENSKMVAVRGLVTDCLNQWLVTGDQDGTLQWWGFHKGNRHKSLSLEAGVYGMQIHRNSGLFAVSLDDWSISVLDIDTQSVVRNFCGHHNQVTDLAFSSDSKWLISSSMDHSIRTWDLPSGSCIDFFTVPKPATSIALSPADEYLVSTHVGELGLYMWANRNWLSFVSLEPLKEDFTPPMVNLPATAPDTGTVDEQDSDDSDEENDMQFDEYVSPDQISEDFISIDLVPSSRWLNLANIDLIKKRSKPLEAPKIPKSAPFFLESVSGIEAQMNNENTPDEDGTSKIINQSQFVLETLSPFGALLKKGDHASAFEKLFKMSPSNIDIEIRNLDPDLGGSREAMLQFLYMIANVVESRKHFEIAQGYMSLFLKRHPLFVCSSDADVKEAVAKLSAIQSKSWHGLKDDLNQSLCLLSYFKNSAMLNF</sequence>
<organism evidence="7">
    <name type="scientific">Hyalella azteca</name>
    <name type="common">Amphipod</name>
    <dbReference type="NCBI Taxonomy" id="294128"/>
    <lineage>
        <taxon>Eukaryota</taxon>
        <taxon>Metazoa</taxon>
        <taxon>Ecdysozoa</taxon>
        <taxon>Arthropoda</taxon>
        <taxon>Crustacea</taxon>
        <taxon>Multicrustacea</taxon>
        <taxon>Malacostraca</taxon>
        <taxon>Eumalacostraca</taxon>
        <taxon>Peracarida</taxon>
        <taxon>Amphipoda</taxon>
        <taxon>Senticaudata</taxon>
        <taxon>Talitrida</taxon>
        <taxon>Talitroidea</taxon>
        <taxon>Hyalellidae</taxon>
        <taxon>Hyalella</taxon>
    </lineage>
</organism>
<keyword evidence="1 3" id="KW-0853">WD repeat</keyword>
<dbReference type="PROSITE" id="PS00678">
    <property type="entry name" value="WD_REPEATS_1"/>
    <property type="match status" value="1"/>
</dbReference>
<accession>A0A6A0H6K8</accession>
<evidence type="ECO:0000256" key="3">
    <source>
        <dbReference type="PROSITE-ProRule" id="PRU00221"/>
    </source>
</evidence>
<dbReference type="Proteomes" id="UP000711488">
    <property type="component" value="Unassembled WGS sequence"/>
</dbReference>
<dbReference type="PROSITE" id="PS50294">
    <property type="entry name" value="WD_REPEATS_REGION"/>
    <property type="match status" value="1"/>
</dbReference>
<dbReference type="GeneID" id="108677231"/>
<dbReference type="RefSeq" id="XP_018020916.1">
    <property type="nucleotide sequence ID" value="XM_018165427.2"/>
</dbReference>
<dbReference type="PANTHER" id="PTHR22840:SF12">
    <property type="entry name" value="WD REPEAT-CONTAINING PROTEIN 36"/>
    <property type="match status" value="1"/>
</dbReference>
<evidence type="ECO:0000256" key="1">
    <source>
        <dbReference type="ARBA" id="ARBA00022574"/>
    </source>
</evidence>
<dbReference type="SUPFAM" id="SSF50978">
    <property type="entry name" value="WD40 repeat-like"/>
    <property type="match status" value="2"/>
</dbReference>
<reference evidence="9" key="4">
    <citation type="submission" date="2025-04" db="UniProtKB">
        <authorList>
            <consortium name="RefSeq"/>
        </authorList>
    </citation>
    <scope>IDENTIFICATION</scope>
    <source>
        <tissue evidence="9">Whole organism</tissue>
    </source>
</reference>
<dbReference type="SMART" id="SM00320">
    <property type="entry name" value="WD40"/>
    <property type="match status" value="10"/>
</dbReference>
<dbReference type="Pfam" id="PF04192">
    <property type="entry name" value="Utp21"/>
    <property type="match status" value="1"/>
</dbReference>
<feature type="compositionally biased region" description="Acidic residues" evidence="4">
    <location>
        <begin position="662"/>
        <end position="676"/>
    </location>
</feature>
<reference evidence="7" key="2">
    <citation type="journal article" date="2018" name="Environ. Sci. Technol.">
        <title>The Toxicogenome of Hyalella azteca: A Model for Sediment Ecotoxicology and Evolutionary Toxicology.</title>
        <authorList>
            <person name="Poynton H.C."/>
            <person name="Hasenbein S."/>
            <person name="Benoit J.B."/>
            <person name="Sepulveda M.S."/>
            <person name="Poelchau M.F."/>
            <person name="Hughes D.S.T."/>
            <person name="Murali S.C."/>
            <person name="Chen S."/>
            <person name="Glastad K.M."/>
            <person name="Goodisman M.A.D."/>
            <person name="Werren J.H."/>
            <person name="Vineis J.H."/>
            <person name="Bowen J.L."/>
            <person name="Friedrich M."/>
            <person name="Jones J."/>
            <person name="Robertson H.M."/>
            <person name="Feyereisen R."/>
            <person name="Mechler-Hickson A."/>
            <person name="Mathers N."/>
            <person name="Lee C.E."/>
            <person name="Colbourne J.K."/>
            <person name="Biales A."/>
            <person name="Johnston J.S."/>
            <person name="Wellborn G.A."/>
            <person name="Rosendale A.J."/>
            <person name="Cridge A.G."/>
            <person name="Munoz-Torres M.C."/>
            <person name="Bain P.A."/>
            <person name="Manny A.R."/>
            <person name="Major K.M."/>
            <person name="Lambert F.N."/>
            <person name="Vulpe C.D."/>
            <person name="Tuck P."/>
            <person name="Blalock B.J."/>
            <person name="Lin Y.Y."/>
            <person name="Smith M.E."/>
            <person name="Ochoa-Acuna H."/>
            <person name="Chen M.M."/>
            <person name="Childers C.P."/>
            <person name="Qu J."/>
            <person name="Dugan S."/>
            <person name="Lee S.L."/>
            <person name="Chao H."/>
            <person name="Dinh H."/>
            <person name="Han Y."/>
            <person name="Doddapaneni H."/>
            <person name="Worley K.C."/>
            <person name="Muzny D.M."/>
            <person name="Gibbs R.A."/>
            <person name="Richards S."/>
        </authorList>
    </citation>
    <scope>NUCLEOTIDE SEQUENCE</scope>
    <source>
        <strain evidence="7">HAZT.00-mixed</strain>
        <tissue evidence="7">Whole organism</tissue>
    </source>
</reference>
<dbReference type="KEGG" id="hazt:108677231"/>
<dbReference type="GO" id="GO:0032040">
    <property type="term" value="C:small-subunit processome"/>
    <property type="evidence" value="ECO:0007669"/>
    <property type="project" value="InterPro"/>
</dbReference>
<dbReference type="Proteomes" id="UP000694843">
    <property type="component" value="Unplaced"/>
</dbReference>
<name>A0A6A0H6K8_HYAAZ</name>
<dbReference type="OMA" id="CIYAWRA"/>
<feature type="repeat" description="WD" evidence="3">
    <location>
        <begin position="555"/>
        <end position="596"/>
    </location>
</feature>
<keyword evidence="8" id="KW-1185">Reference proteome</keyword>
<protein>
    <submittedName>
        <fullName evidence="9">WD repeat-containing protein 36</fullName>
    </submittedName>
</protein>
<feature type="domain" description="WDR36/Utp21 C-terminal" evidence="5">
    <location>
        <begin position="686"/>
        <end position="887"/>
    </location>
</feature>
<proteinExistence type="predicted"/>
<dbReference type="InterPro" id="IPR036322">
    <property type="entry name" value="WD40_repeat_dom_sf"/>
</dbReference>
<dbReference type="InterPro" id="IPR015943">
    <property type="entry name" value="WD40/YVTN_repeat-like_dom_sf"/>
</dbReference>
<evidence type="ECO:0000313" key="7">
    <source>
        <dbReference type="EMBL" id="KAA0199625.1"/>
    </source>
</evidence>
<dbReference type="InterPro" id="IPR007319">
    <property type="entry name" value="WDR36/Utp21_C"/>
</dbReference>
<evidence type="ECO:0000259" key="5">
    <source>
        <dbReference type="Pfam" id="PF04192"/>
    </source>
</evidence>